<keyword evidence="3" id="KW-1003">Cell membrane</keyword>
<keyword evidence="4" id="KW-0732">Signal</keyword>
<evidence type="ECO:0000256" key="4">
    <source>
        <dbReference type="SAM" id="SignalP"/>
    </source>
</evidence>
<dbReference type="RefSeq" id="WP_130341865.1">
    <property type="nucleotide sequence ID" value="NZ_SGWQ01000001.1"/>
</dbReference>
<comment type="subcellular location">
    <subcellularLocation>
        <location evidence="1">Cell envelope</location>
    </subcellularLocation>
</comment>
<dbReference type="Proteomes" id="UP000294257">
    <property type="component" value="Unassembled WGS sequence"/>
</dbReference>
<dbReference type="InterPro" id="IPR029046">
    <property type="entry name" value="LolA/LolB/LppX"/>
</dbReference>
<feature type="signal peptide" evidence="4">
    <location>
        <begin position="1"/>
        <end position="19"/>
    </location>
</feature>
<evidence type="ECO:0000256" key="1">
    <source>
        <dbReference type="ARBA" id="ARBA00004196"/>
    </source>
</evidence>
<organism evidence="5 6">
    <name type="scientific">Herbihabitans rhizosphaerae</name>
    <dbReference type="NCBI Taxonomy" id="1872711"/>
    <lineage>
        <taxon>Bacteria</taxon>
        <taxon>Bacillati</taxon>
        <taxon>Actinomycetota</taxon>
        <taxon>Actinomycetes</taxon>
        <taxon>Pseudonocardiales</taxon>
        <taxon>Pseudonocardiaceae</taxon>
        <taxon>Herbihabitans</taxon>
    </lineage>
</organism>
<dbReference type="Gene3D" id="2.50.20.20">
    <property type="match status" value="1"/>
</dbReference>
<dbReference type="SUPFAM" id="SSF89392">
    <property type="entry name" value="Prokaryotic lipoproteins and lipoprotein localization factors"/>
    <property type="match status" value="1"/>
</dbReference>
<sequence>MIQRRILLGVLALTAGVLAGCDSEPDTSGPLPDGAALLRDAAEATRGMSSAHFKLQVNGKIPGVTVQNAEGDLNREGGAKGKAKVDFGGSLIEAEFVLVDKKLYLKGPTGDFQELPASMGASIYDPSVILNPDQGIAKVLASITSPKTEAREKVMGIDTYRVSGKVTKDVVSPLVPGITTDVDIKFWLREDGKHQPVRAWFQLPPERDGAGASMVEMELSDVDKPVTVTPPA</sequence>
<protein>
    <submittedName>
        <fullName evidence="5">Lipoprotein LprG</fullName>
    </submittedName>
</protein>
<dbReference type="CDD" id="cd16334">
    <property type="entry name" value="LppX-like"/>
    <property type="match status" value="1"/>
</dbReference>
<evidence type="ECO:0000256" key="3">
    <source>
        <dbReference type="ARBA" id="ARBA00022475"/>
    </source>
</evidence>
<comment type="similarity">
    <text evidence="2">Belongs to the LppX/LprAFG lipoprotein family.</text>
</comment>
<evidence type="ECO:0000256" key="2">
    <source>
        <dbReference type="ARBA" id="ARBA00009194"/>
    </source>
</evidence>
<accession>A0A4Q7L4K9</accession>
<evidence type="ECO:0000313" key="5">
    <source>
        <dbReference type="EMBL" id="RZS44136.1"/>
    </source>
</evidence>
<proteinExistence type="inferred from homology"/>
<dbReference type="OrthoDB" id="4763237at2"/>
<dbReference type="EMBL" id="SGWQ01000001">
    <property type="protein sequence ID" value="RZS44136.1"/>
    <property type="molecule type" value="Genomic_DNA"/>
</dbReference>
<dbReference type="Pfam" id="PF07161">
    <property type="entry name" value="LppX_LprAFG"/>
    <property type="match status" value="1"/>
</dbReference>
<evidence type="ECO:0000313" key="6">
    <source>
        <dbReference type="Proteomes" id="UP000294257"/>
    </source>
</evidence>
<gene>
    <name evidence="5" type="ORF">EV193_10110</name>
</gene>
<keyword evidence="5" id="KW-0449">Lipoprotein</keyword>
<keyword evidence="6" id="KW-1185">Reference proteome</keyword>
<dbReference type="GO" id="GO:0030313">
    <property type="term" value="C:cell envelope"/>
    <property type="evidence" value="ECO:0007669"/>
    <property type="project" value="UniProtKB-SubCell"/>
</dbReference>
<reference evidence="5 6" key="1">
    <citation type="submission" date="2019-02" db="EMBL/GenBank/DDBJ databases">
        <title>Genomic Encyclopedia of Type Strains, Phase IV (KMG-IV): sequencing the most valuable type-strain genomes for metagenomic binning, comparative biology and taxonomic classification.</title>
        <authorList>
            <person name="Goeker M."/>
        </authorList>
    </citation>
    <scope>NUCLEOTIDE SEQUENCE [LARGE SCALE GENOMIC DNA]</scope>
    <source>
        <strain evidence="5 6">DSM 101727</strain>
    </source>
</reference>
<name>A0A4Q7L4K9_9PSEU</name>
<dbReference type="InterPro" id="IPR009830">
    <property type="entry name" value="LppX/LprAFG"/>
</dbReference>
<keyword evidence="3" id="KW-0472">Membrane</keyword>
<dbReference type="PROSITE" id="PS51257">
    <property type="entry name" value="PROKAR_LIPOPROTEIN"/>
    <property type="match status" value="1"/>
</dbReference>
<feature type="chain" id="PRO_5039191698" evidence="4">
    <location>
        <begin position="20"/>
        <end position="232"/>
    </location>
</feature>
<dbReference type="AlphaFoldDB" id="A0A4Q7L4K9"/>
<comment type="caution">
    <text evidence="5">The sequence shown here is derived from an EMBL/GenBank/DDBJ whole genome shotgun (WGS) entry which is preliminary data.</text>
</comment>